<dbReference type="PANTHER" id="PTHR34135">
    <property type="entry name" value="LYSOZYME"/>
    <property type="match status" value="1"/>
</dbReference>
<evidence type="ECO:0000256" key="1">
    <source>
        <dbReference type="ARBA" id="ARBA00010646"/>
    </source>
</evidence>
<feature type="compositionally biased region" description="Pro residues" evidence="2">
    <location>
        <begin position="299"/>
        <end position="316"/>
    </location>
</feature>
<evidence type="ECO:0000256" key="2">
    <source>
        <dbReference type="SAM" id="MobiDB-lite"/>
    </source>
</evidence>
<dbReference type="InterPro" id="IPR017853">
    <property type="entry name" value="GH"/>
</dbReference>
<accession>A0ABS8UDH3</accession>
<name>A0ABS8UDH3_9GAMM</name>
<feature type="transmembrane region" description="Helical" evidence="3">
    <location>
        <begin position="258"/>
        <end position="279"/>
    </location>
</feature>
<dbReference type="Proteomes" id="UP001430360">
    <property type="component" value="Unassembled WGS sequence"/>
</dbReference>
<dbReference type="SUPFAM" id="SSF51445">
    <property type="entry name" value="(Trans)glycosidases"/>
    <property type="match status" value="1"/>
</dbReference>
<dbReference type="EMBL" id="JAJQKU010000002">
    <property type="protein sequence ID" value="MCD9096796.1"/>
    <property type="molecule type" value="Genomic_DNA"/>
</dbReference>
<feature type="compositionally biased region" description="Basic and acidic residues" evidence="2">
    <location>
        <begin position="191"/>
        <end position="203"/>
    </location>
</feature>
<comment type="similarity">
    <text evidence="1">Belongs to the glycosyl hydrolase 25 family.</text>
</comment>
<keyword evidence="5" id="KW-1185">Reference proteome</keyword>
<dbReference type="Gene3D" id="3.20.20.80">
    <property type="entry name" value="Glycosidases"/>
    <property type="match status" value="1"/>
</dbReference>
<dbReference type="InterPro" id="IPR002053">
    <property type="entry name" value="Glyco_hydro_25"/>
</dbReference>
<dbReference type="PROSITE" id="PS51904">
    <property type="entry name" value="GLYCOSYL_HYDROL_F25_2"/>
    <property type="match status" value="1"/>
</dbReference>
<evidence type="ECO:0000256" key="3">
    <source>
        <dbReference type="SAM" id="Phobius"/>
    </source>
</evidence>
<gene>
    <name evidence="4" type="ORF">LTT95_07550</name>
</gene>
<protein>
    <recommendedName>
        <fullName evidence="6">GH25 family lysozyme M1 (1,4-beta-N-acetylmuramidase)</fullName>
    </recommendedName>
</protein>
<comment type="caution">
    <text evidence="4">The sequence shown here is derived from an EMBL/GenBank/DDBJ whole genome shotgun (WGS) entry which is preliminary data.</text>
</comment>
<evidence type="ECO:0000313" key="4">
    <source>
        <dbReference type="EMBL" id="MCD9096796.1"/>
    </source>
</evidence>
<organism evidence="4 5">
    <name type="scientific">Luteimonas fraxinea</name>
    <dbReference type="NCBI Taxonomy" id="2901869"/>
    <lineage>
        <taxon>Bacteria</taxon>
        <taxon>Pseudomonadati</taxon>
        <taxon>Pseudomonadota</taxon>
        <taxon>Gammaproteobacteria</taxon>
        <taxon>Lysobacterales</taxon>
        <taxon>Lysobacteraceae</taxon>
        <taxon>Luteimonas</taxon>
    </lineage>
</organism>
<feature type="compositionally biased region" description="Basic and acidic residues" evidence="2">
    <location>
        <begin position="324"/>
        <end position="336"/>
    </location>
</feature>
<dbReference type="RefSeq" id="WP_232135710.1">
    <property type="nucleotide sequence ID" value="NZ_JAJQKU010000002.1"/>
</dbReference>
<evidence type="ECO:0000313" key="5">
    <source>
        <dbReference type="Proteomes" id="UP001430360"/>
    </source>
</evidence>
<reference evidence="4" key="2">
    <citation type="journal article" date="2022" name="Syst. Appl. Microbiol.">
        <title>Physiological and genomic characterisation of Luteimonas fraxinea sp. nov., a bacterial species associated with trees tolerant to ash dieback.</title>
        <authorList>
            <person name="Ulrich K."/>
            <person name="Becker R."/>
            <person name="Behrendt U."/>
            <person name="Kube M."/>
            <person name="Schneck V."/>
            <person name="Ulrich A."/>
        </authorList>
    </citation>
    <scope>NUCLEOTIDE SEQUENCE</scope>
    <source>
        <strain evidence="4">A1P009</strain>
    </source>
</reference>
<feature type="region of interest" description="Disordered" evidence="2">
    <location>
        <begin position="188"/>
        <end position="250"/>
    </location>
</feature>
<keyword evidence="3" id="KW-1133">Transmembrane helix</keyword>
<dbReference type="Pfam" id="PF01183">
    <property type="entry name" value="Glyco_hydro_25"/>
    <property type="match status" value="1"/>
</dbReference>
<proteinExistence type="inferred from homology"/>
<keyword evidence="3" id="KW-0812">Transmembrane</keyword>
<sequence>MHSATRFVRALASLPETDRAWLRAVLAACADGPIALSEAWQRAWFSPRPGTGLILQPDAGAAYLYVEAAQAGERDRLAAETLSAAVLLADMARCGIATTHPVAHATPGAFRCIGNIFDKPRVAMEHGTPRIVLNAAGDYTEDPSEIRSAGGDVRYVGHPFGPEASALLLQFTSGVMAIRADARTTALRDSLAPERTRPTRVEAEGAPEPTDADAASPDLAHEAPPHTAWDAAAWPGNAPSASASRPTRRRRAHRCPRWVAALVACKLCVAFGVAIGVYVDDVAELLAVSQDISADAHPGPLPPSQSPTASVPPPAIPETWPTPLREDHDLDPHDATADIPQPAPSPLLGTDISQWSGHGARGASAVFDAVPDLHFAFVRVAYGRRLDHEFHSNWQLMAERDIYRGAYVFLRLDEDPIAQVDNAVDALGPATSRDLCLAIDFEELSFTPRGPPHDTQDVARIVLAALERARHRLGCMPLLYTNWSMGSTYLHDPQFAQYPLWIADWTDAPAPRLPPAWTTFAIWQRSDRLPASPSAADLDLFPGTPADLARLLRH</sequence>
<reference evidence="4" key="1">
    <citation type="submission" date="2021-12" db="EMBL/GenBank/DDBJ databases">
        <authorList>
            <person name="Ulrich A."/>
        </authorList>
    </citation>
    <scope>NUCLEOTIDE SEQUENCE</scope>
    <source>
        <strain evidence="4">A1P009</strain>
    </source>
</reference>
<dbReference type="PANTHER" id="PTHR34135:SF2">
    <property type="entry name" value="LYSOZYME"/>
    <property type="match status" value="1"/>
</dbReference>
<keyword evidence="3" id="KW-0472">Membrane</keyword>
<feature type="region of interest" description="Disordered" evidence="2">
    <location>
        <begin position="296"/>
        <end position="346"/>
    </location>
</feature>
<evidence type="ECO:0008006" key="6">
    <source>
        <dbReference type="Google" id="ProtNLM"/>
    </source>
</evidence>